<organism evidence="2">
    <name type="scientific">bioreactor metagenome</name>
    <dbReference type="NCBI Taxonomy" id="1076179"/>
    <lineage>
        <taxon>unclassified sequences</taxon>
        <taxon>metagenomes</taxon>
        <taxon>ecological metagenomes</taxon>
    </lineage>
</organism>
<gene>
    <name evidence="2" type="primary">pyrC_36</name>
    <name evidence="2" type="ORF">SDC9_166001</name>
</gene>
<dbReference type="PANTHER" id="PTHR43668:SF2">
    <property type="entry name" value="ALLANTOINASE"/>
    <property type="match status" value="1"/>
</dbReference>
<dbReference type="Gene3D" id="2.30.40.10">
    <property type="entry name" value="Urease, subunit C, domain 1"/>
    <property type="match status" value="1"/>
</dbReference>
<proteinExistence type="predicted"/>
<dbReference type="InterPro" id="IPR050138">
    <property type="entry name" value="DHOase/Allantoinase_Hydrolase"/>
</dbReference>
<dbReference type="GO" id="GO:0005737">
    <property type="term" value="C:cytoplasm"/>
    <property type="evidence" value="ECO:0007669"/>
    <property type="project" value="TreeGrafter"/>
</dbReference>
<protein>
    <submittedName>
        <fullName evidence="2">Dihydroorotase</fullName>
        <ecNumber evidence="2">3.5.2.3</ecNumber>
    </submittedName>
</protein>
<dbReference type="EMBL" id="VSSQ01066015">
    <property type="protein sequence ID" value="MPN18640.1"/>
    <property type="molecule type" value="Genomic_DNA"/>
</dbReference>
<evidence type="ECO:0000259" key="1">
    <source>
        <dbReference type="Pfam" id="PF07969"/>
    </source>
</evidence>
<dbReference type="GO" id="GO:0006145">
    <property type="term" value="P:purine nucleobase catabolic process"/>
    <property type="evidence" value="ECO:0007669"/>
    <property type="project" value="TreeGrafter"/>
</dbReference>
<sequence length="93" mass="10377">MDRLVSRGDLSIQEAIHAFSQGPAAIYGLPERLIQNGSKANLTILDLNEQRVVDPQSFVSKGKNSPYTGWSLTGWPVCTIVEGKICYRREDRI</sequence>
<reference evidence="2" key="1">
    <citation type="submission" date="2019-08" db="EMBL/GenBank/DDBJ databases">
        <authorList>
            <person name="Kucharzyk K."/>
            <person name="Murdoch R.W."/>
            <person name="Higgins S."/>
            <person name="Loffler F."/>
        </authorList>
    </citation>
    <scope>NUCLEOTIDE SEQUENCE</scope>
</reference>
<accession>A0A645FYD2</accession>
<dbReference type="GO" id="GO:0004038">
    <property type="term" value="F:allantoinase activity"/>
    <property type="evidence" value="ECO:0007669"/>
    <property type="project" value="TreeGrafter"/>
</dbReference>
<dbReference type="PANTHER" id="PTHR43668">
    <property type="entry name" value="ALLANTOINASE"/>
    <property type="match status" value="1"/>
</dbReference>
<dbReference type="GO" id="GO:0004151">
    <property type="term" value="F:dihydroorotase activity"/>
    <property type="evidence" value="ECO:0007669"/>
    <property type="project" value="UniProtKB-EC"/>
</dbReference>
<dbReference type="InterPro" id="IPR013108">
    <property type="entry name" value="Amidohydro_3"/>
</dbReference>
<dbReference type="AlphaFoldDB" id="A0A645FYD2"/>
<feature type="domain" description="Amidohydrolase 3" evidence="1">
    <location>
        <begin position="8"/>
        <end position="87"/>
    </location>
</feature>
<comment type="caution">
    <text evidence="2">The sequence shown here is derived from an EMBL/GenBank/DDBJ whole genome shotgun (WGS) entry which is preliminary data.</text>
</comment>
<dbReference type="InterPro" id="IPR011059">
    <property type="entry name" value="Metal-dep_hydrolase_composite"/>
</dbReference>
<keyword evidence="2" id="KW-0378">Hydrolase</keyword>
<dbReference type="SUPFAM" id="SSF51338">
    <property type="entry name" value="Composite domain of metallo-dependent hydrolases"/>
    <property type="match status" value="1"/>
</dbReference>
<name>A0A645FYD2_9ZZZZ</name>
<evidence type="ECO:0000313" key="2">
    <source>
        <dbReference type="EMBL" id="MPN18640.1"/>
    </source>
</evidence>
<dbReference type="EC" id="3.5.2.3" evidence="2"/>
<dbReference type="Pfam" id="PF07969">
    <property type="entry name" value="Amidohydro_3"/>
    <property type="match status" value="1"/>
</dbReference>